<dbReference type="Gene3D" id="3.40.710.10">
    <property type="entry name" value="DD-peptidase/beta-lactamase superfamily"/>
    <property type="match status" value="1"/>
</dbReference>
<dbReference type="InterPro" id="IPR012338">
    <property type="entry name" value="Beta-lactam/transpept-like"/>
</dbReference>
<evidence type="ECO:0000313" key="2">
    <source>
        <dbReference type="EMBL" id="MFD2916294.1"/>
    </source>
</evidence>
<dbReference type="PROSITE" id="PS51257">
    <property type="entry name" value="PROKAR_LIPOPROTEIN"/>
    <property type="match status" value="1"/>
</dbReference>
<dbReference type="Proteomes" id="UP001597548">
    <property type="component" value="Unassembled WGS sequence"/>
</dbReference>
<dbReference type="Gene3D" id="1.25.40.10">
    <property type="entry name" value="Tetratricopeptide repeat domain"/>
    <property type="match status" value="1"/>
</dbReference>
<dbReference type="RefSeq" id="WP_194508298.1">
    <property type="nucleotide sequence ID" value="NZ_JADILU010000004.1"/>
</dbReference>
<keyword evidence="3" id="KW-1185">Reference proteome</keyword>
<proteinExistence type="predicted"/>
<dbReference type="InterPro" id="IPR001466">
    <property type="entry name" value="Beta-lactam-related"/>
</dbReference>
<accession>A0ABW5ZTE0</accession>
<gene>
    <name evidence="2" type="ORF">ACFS29_11630</name>
</gene>
<dbReference type="GO" id="GO:0016787">
    <property type="term" value="F:hydrolase activity"/>
    <property type="evidence" value="ECO:0007669"/>
    <property type="project" value="UniProtKB-KW"/>
</dbReference>
<keyword evidence="2" id="KW-0378">Hydrolase</keyword>
<evidence type="ECO:0000313" key="3">
    <source>
        <dbReference type="Proteomes" id="UP001597548"/>
    </source>
</evidence>
<dbReference type="Pfam" id="PF00144">
    <property type="entry name" value="Beta-lactamase"/>
    <property type="match status" value="1"/>
</dbReference>
<dbReference type="SUPFAM" id="SSF56601">
    <property type="entry name" value="beta-lactamase/transpeptidase-like"/>
    <property type="match status" value="1"/>
</dbReference>
<reference evidence="3" key="1">
    <citation type="journal article" date="2019" name="Int. J. Syst. Evol. Microbiol.">
        <title>The Global Catalogue of Microorganisms (GCM) 10K type strain sequencing project: providing services to taxonomists for standard genome sequencing and annotation.</title>
        <authorList>
            <consortium name="The Broad Institute Genomics Platform"/>
            <consortium name="The Broad Institute Genome Sequencing Center for Infectious Disease"/>
            <person name="Wu L."/>
            <person name="Ma J."/>
        </authorList>
    </citation>
    <scope>NUCLEOTIDE SEQUENCE [LARGE SCALE GENOMIC DNA]</scope>
    <source>
        <strain evidence="3">KCTC 32514</strain>
    </source>
</reference>
<evidence type="ECO:0000259" key="1">
    <source>
        <dbReference type="Pfam" id="PF00144"/>
    </source>
</evidence>
<dbReference type="EMBL" id="JBHUOS010000009">
    <property type="protein sequence ID" value="MFD2916294.1"/>
    <property type="molecule type" value="Genomic_DNA"/>
</dbReference>
<protein>
    <submittedName>
        <fullName evidence="2">Serine hydrolase</fullName>
    </submittedName>
</protein>
<dbReference type="PANTHER" id="PTHR46825:SF9">
    <property type="entry name" value="BETA-LACTAMASE-RELATED DOMAIN-CONTAINING PROTEIN"/>
    <property type="match status" value="1"/>
</dbReference>
<dbReference type="InterPro" id="IPR011990">
    <property type="entry name" value="TPR-like_helical_dom_sf"/>
</dbReference>
<dbReference type="PANTHER" id="PTHR46825">
    <property type="entry name" value="D-ALANYL-D-ALANINE-CARBOXYPEPTIDASE/ENDOPEPTIDASE AMPH"/>
    <property type="match status" value="1"/>
</dbReference>
<dbReference type="SUPFAM" id="SSF48452">
    <property type="entry name" value="TPR-like"/>
    <property type="match status" value="1"/>
</dbReference>
<name>A0ABW5ZTE0_9FLAO</name>
<feature type="domain" description="Beta-lactamase-related" evidence="1">
    <location>
        <begin position="39"/>
        <end position="368"/>
    </location>
</feature>
<comment type="caution">
    <text evidence="2">The sequence shown here is derived from an EMBL/GenBank/DDBJ whole genome shotgun (WGS) entry which is preliminary data.</text>
</comment>
<sequence>MTLFKQLVMVCLFSACFFSCKDESKKTVGEDSKSEYANFVNAMKAEGLSTGNILVYEKGEVIFKSSNGLRSINPIDSLDLNSQFRLASVSKQFTGMAIMKLKEAGKLDYDQKVNTILTDFPYDNITVRQLLYHISGLTDYERLIAENFAKEDSTKQYILGNDEILAEFYSVDPPLDFEPGEKWEYSNTGYLVLASIVEKISGQHFRDFLKEQITDPIGMTNTTLYNYQIDADPKMPNRVFGYRKALNQKDLIINDYNIVNDVRGDGGIYSTVEDLYKWNMALANHTIISKEYLDEAWVSGKTNDGEYTGYGFGWFLEYNPGEPRVVNHSGGWVGFITFLHNEVDAKSGFIILTNDSGENFEAIYDNIENIRAGKSYQMPRESVYKAMAKKIYEKDVNEAITFYNSVKADTINYRVNENDINQLGYLLINENKVDAATQIFKLNISEHPKSANVYDSYGDALLMQGDSIQALANFQMCFQMNDSLMYAKDKAEALEKALKN</sequence>
<dbReference type="InterPro" id="IPR050491">
    <property type="entry name" value="AmpC-like"/>
</dbReference>
<organism evidence="2 3">
    <name type="scientific">Psychroserpens luteus</name>
    <dbReference type="NCBI Taxonomy" id="1434066"/>
    <lineage>
        <taxon>Bacteria</taxon>
        <taxon>Pseudomonadati</taxon>
        <taxon>Bacteroidota</taxon>
        <taxon>Flavobacteriia</taxon>
        <taxon>Flavobacteriales</taxon>
        <taxon>Flavobacteriaceae</taxon>
        <taxon>Psychroserpens</taxon>
    </lineage>
</organism>